<dbReference type="EMBL" id="JBHLTN010000002">
    <property type="protein sequence ID" value="MFC0591177.1"/>
    <property type="molecule type" value="Genomic_DNA"/>
</dbReference>
<dbReference type="PANTHER" id="PTHR43820:SF4">
    <property type="entry name" value="HIGH-AFFINITY BRANCHED-CHAIN AMINO ACID TRANSPORT ATP-BINDING PROTEIN LIVF"/>
    <property type="match status" value="1"/>
</dbReference>
<protein>
    <submittedName>
        <fullName evidence="8">ABC transporter ATP-binding protein</fullName>
    </submittedName>
</protein>
<dbReference type="InterPro" id="IPR027417">
    <property type="entry name" value="P-loop_NTPase"/>
</dbReference>
<comment type="caution">
    <text evidence="8">The sequence shown here is derived from an EMBL/GenBank/DDBJ whole genome shotgun (WGS) entry which is preliminary data.</text>
</comment>
<dbReference type="Pfam" id="PF00005">
    <property type="entry name" value="ABC_tran"/>
    <property type="match status" value="1"/>
</dbReference>
<keyword evidence="3" id="KW-0472">Membrane</keyword>
<dbReference type="CDD" id="cd03224">
    <property type="entry name" value="ABC_TM1139_LivF_branched"/>
    <property type="match status" value="1"/>
</dbReference>
<keyword evidence="6" id="KW-0029">Amino-acid transport</keyword>
<dbReference type="PROSITE" id="PS50893">
    <property type="entry name" value="ABC_TRANSPORTER_2"/>
    <property type="match status" value="1"/>
</dbReference>
<evidence type="ECO:0000313" key="9">
    <source>
        <dbReference type="Proteomes" id="UP001589834"/>
    </source>
</evidence>
<dbReference type="GO" id="GO:0005524">
    <property type="term" value="F:ATP binding"/>
    <property type="evidence" value="ECO:0007669"/>
    <property type="project" value="UniProtKB-KW"/>
</dbReference>
<dbReference type="InterPro" id="IPR052156">
    <property type="entry name" value="BCAA_Transport_ATP-bd_LivF"/>
</dbReference>
<gene>
    <name evidence="8" type="ORF">ACFFGG_01285</name>
</gene>
<dbReference type="Gene3D" id="3.40.50.300">
    <property type="entry name" value="P-loop containing nucleotide triphosphate hydrolases"/>
    <property type="match status" value="1"/>
</dbReference>
<dbReference type="PROSITE" id="PS00211">
    <property type="entry name" value="ABC_TRANSPORTER_1"/>
    <property type="match status" value="1"/>
</dbReference>
<dbReference type="InterPro" id="IPR017871">
    <property type="entry name" value="ABC_transporter-like_CS"/>
</dbReference>
<keyword evidence="2" id="KW-0813">Transport</keyword>
<dbReference type="InterPro" id="IPR003593">
    <property type="entry name" value="AAA+_ATPase"/>
</dbReference>
<keyword evidence="4" id="KW-0547">Nucleotide-binding</keyword>
<dbReference type="RefSeq" id="WP_377478849.1">
    <property type="nucleotide sequence ID" value="NZ_JBHLTN010000002.1"/>
</dbReference>
<dbReference type="PANTHER" id="PTHR43820">
    <property type="entry name" value="HIGH-AFFINITY BRANCHED-CHAIN AMINO ACID TRANSPORT ATP-BINDING PROTEIN LIVF"/>
    <property type="match status" value="1"/>
</dbReference>
<keyword evidence="5 8" id="KW-0067">ATP-binding</keyword>
<evidence type="ECO:0000256" key="1">
    <source>
        <dbReference type="ARBA" id="ARBA00005417"/>
    </source>
</evidence>
<organism evidence="8 9">
    <name type="scientific">Ottowia pentelensis</name>
    <dbReference type="NCBI Taxonomy" id="511108"/>
    <lineage>
        <taxon>Bacteria</taxon>
        <taxon>Pseudomonadati</taxon>
        <taxon>Pseudomonadota</taxon>
        <taxon>Betaproteobacteria</taxon>
        <taxon>Burkholderiales</taxon>
        <taxon>Comamonadaceae</taxon>
        <taxon>Ottowia</taxon>
    </lineage>
</organism>
<dbReference type="SMART" id="SM00382">
    <property type="entry name" value="AAA"/>
    <property type="match status" value="1"/>
</dbReference>
<reference evidence="8 9" key="1">
    <citation type="submission" date="2024-09" db="EMBL/GenBank/DDBJ databases">
        <authorList>
            <person name="Sun Q."/>
            <person name="Mori K."/>
        </authorList>
    </citation>
    <scope>NUCLEOTIDE SEQUENCE [LARGE SCALE GENOMIC DNA]</scope>
    <source>
        <strain evidence="8 9">NCAIM B.02336</strain>
    </source>
</reference>
<evidence type="ECO:0000256" key="6">
    <source>
        <dbReference type="ARBA" id="ARBA00022970"/>
    </source>
</evidence>
<name>A0ABV6PP61_9BURK</name>
<evidence type="ECO:0000256" key="2">
    <source>
        <dbReference type="ARBA" id="ARBA00022448"/>
    </source>
</evidence>
<dbReference type="SUPFAM" id="SSF52540">
    <property type="entry name" value="P-loop containing nucleoside triphosphate hydrolases"/>
    <property type="match status" value="1"/>
</dbReference>
<dbReference type="InterPro" id="IPR003439">
    <property type="entry name" value="ABC_transporter-like_ATP-bd"/>
</dbReference>
<accession>A0ABV6PP61</accession>
<evidence type="ECO:0000256" key="4">
    <source>
        <dbReference type="ARBA" id="ARBA00022741"/>
    </source>
</evidence>
<evidence type="ECO:0000256" key="5">
    <source>
        <dbReference type="ARBA" id="ARBA00022840"/>
    </source>
</evidence>
<proteinExistence type="inferred from homology"/>
<keyword evidence="3" id="KW-1003">Cell membrane</keyword>
<sequence>MSQQSELALSIRDLVAGYTPEVDILRGANLQVARGEIVTVLGPNGAGKSTLIKTIAGLVPVRSGEVQLFGHSLVGEAAHRMVGRGLAYVPQTANVFARLTIQDNLELGACARHDRAGIAEDLARMYQLFPRLAERRRQAAGTLSGGERQMVAVARALMARPTMLMLDEPSAGLSPKLVGVVFAKVREVRDLGVTLLIVEQNARAALAISDRGYVLAQGREQVSGAAAELLANPEVGALYLGARRGLT</sequence>
<comment type="similarity">
    <text evidence="1">Belongs to the ABC transporter superfamily.</text>
</comment>
<evidence type="ECO:0000256" key="3">
    <source>
        <dbReference type="ARBA" id="ARBA00022475"/>
    </source>
</evidence>
<evidence type="ECO:0000259" key="7">
    <source>
        <dbReference type="PROSITE" id="PS50893"/>
    </source>
</evidence>
<keyword evidence="9" id="KW-1185">Reference proteome</keyword>
<evidence type="ECO:0000313" key="8">
    <source>
        <dbReference type="EMBL" id="MFC0591177.1"/>
    </source>
</evidence>
<dbReference type="Proteomes" id="UP001589834">
    <property type="component" value="Unassembled WGS sequence"/>
</dbReference>
<feature type="domain" description="ABC transporter" evidence="7">
    <location>
        <begin position="9"/>
        <end position="242"/>
    </location>
</feature>